<dbReference type="PROSITE" id="PS50110">
    <property type="entry name" value="RESPONSE_REGULATORY"/>
    <property type="match status" value="1"/>
</dbReference>
<dbReference type="Gene3D" id="3.30.565.10">
    <property type="entry name" value="Histidine kinase-like ATPase, C-terminal domain"/>
    <property type="match status" value="1"/>
</dbReference>
<dbReference type="PANTHER" id="PTHR43047:SF71">
    <property type="entry name" value="HISTIDINE KINASE CONTAINING CHEY-HOMOLOGOUS RECEIVER DOMAIN-RELATED"/>
    <property type="match status" value="1"/>
</dbReference>
<dbReference type="InterPro" id="IPR011006">
    <property type="entry name" value="CheY-like_superfamily"/>
</dbReference>
<dbReference type="CDD" id="cd00082">
    <property type="entry name" value="HisKA"/>
    <property type="match status" value="1"/>
</dbReference>
<keyword evidence="17" id="KW-1185">Reference proteome</keyword>
<keyword evidence="6" id="KW-0812">Transmembrane</keyword>
<sequence>MSGSPRDSFNVTTGVVLEPLAPEEQVALLERRLAREFAARAAAENLLEERSRTLAEANNQLELRKADLAASLERRHRQLLEAQKVAGFGTLTIDLRSKRVEISDNAKELVGFASEEEAQSYRAHLRRVVQEDRDQLFRWMKELFGTARQGKCATCPSLRPPADGDARHISKLVSKPRLADLIDQHKTCMGEGQHIEVRLSPRGDEGPRWVRVIAQIEFDHRCRASMLFATIQDITQRIRSEQETEALRARDLSRLGELERLNRELSDAREEAERASDAKSRFLAMMSHDIRTPLNGIVGMMSLLEEEGLTSEQRRSLELARNSGEQLRVLLNDIIDLARAEAGRFDLHPQPTQLLSLIEQRAEFWRCGALEKQLVLETKVTPQVPSWIMIDMVRLNQLLDNLLSNAIKYTNEGGILLSLDYLPSGRLRVEIIDSGVGVPPERRKDLFEEFGQLHMPGSQAGGAGLGLAICRRIAEVMGGEIGVDSADIGSCFWFELPCNPIMPPLHMANPIVDELKGRGGRTPRVLVAEDLTTNQIVVKGMLKKFGCEATIVGNGRDALYEVEAGDYDIVLMDMAMPVMDGATATRAIRELPEEKGRIPIIALTAYARDEELAPMVEAGANACASKPIVSEDLRQKLTDGLATSY</sequence>
<keyword evidence="9" id="KW-0067">ATP-binding</keyword>
<keyword evidence="5" id="KW-0808">Transferase</keyword>
<evidence type="ECO:0000256" key="5">
    <source>
        <dbReference type="ARBA" id="ARBA00022679"/>
    </source>
</evidence>
<feature type="domain" description="Response regulatory" evidence="14">
    <location>
        <begin position="524"/>
        <end position="641"/>
    </location>
</feature>
<dbReference type="SUPFAM" id="SSF55785">
    <property type="entry name" value="PYP-like sensor domain (PAS domain)"/>
    <property type="match status" value="1"/>
</dbReference>
<reference evidence="16 17" key="1">
    <citation type="submission" date="2019-04" db="EMBL/GenBank/DDBJ databases">
        <title>Altererythrobacter aquimixticola sp. nov., isolated from sediment of junction between the ocean and a freshwater spring.</title>
        <authorList>
            <person name="Yoon J.-H."/>
        </authorList>
    </citation>
    <scope>NUCLEOTIDE SEQUENCE [LARGE SCALE GENOMIC DNA]</scope>
    <source>
        <strain evidence="16 17">SSKS-13</strain>
    </source>
</reference>
<accession>A0A4T3F312</accession>
<dbReference type="SUPFAM" id="SSF52172">
    <property type="entry name" value="CheY-like"/>
    <property type="match status" value="1"/>
</dbReference>
<keyword evidence="7" id="KW-0547">Nucleotide-binding</keyword>
<comment type="caution">
    <text evidence="16">The sequence shown here is derived from an EMBL/GenBank/DDBJ whole genome shotgun (WGS) entry which is preliminary data.</text>
</comment>
<dbReference type="GO" id="GO:0000155">
    <property type="term" value="F:phosphorelay sensor kinase activity"/>
    <property type="evidence" value="ECO:0007669"/>
    <property type="project" value="InterPro"/>
</dbReference>
<dbReference type="PROSITE" id="PS50113">
    <property type="entry name" value="PAC"/>
    <property type="match status" value="1"/>
</dbReference>
<dbReference type="AlphaFoldDB" id="A0A4T3F312"/>
<keyword evidence="4 12" id="KW-0597">Phosphoprotein</keyword>
<comment type="subcellular location">
    <subcellularLocation>
        <location evidence="2">Membrane</location>
    </subcellularLocation>
</comment>
<organism evidence="16 17">
    <name type="scientific">Alteraurantiacibacter aquimixticola</name>
    <dbReference type="NCBI Taxonomy" id="2489173"/>
    <lineage>
        <taxon>Bacteria</taxon>
        <taxon>Pseudomonadati</taxon>
        <taxon>Pseudomonadota</taxon>
        <taxon>Alphaproteobacteria</taxon>
        <taxon>Sphingomonadales</taxon>
        <taxon>Erythrobacteraceae</taxon>
        <taxon>Alteraurantiacibacter</taxon>
    </lineage>
</organism>
<evidence type="ECO:0000256" key="9">
    <source>
        <dbReference type="ARBA" id="ARBA00022840"/>
    </source>
</evidence>
<dbReference type="FunFam" id="1.10.287.130:FF:000004">
    <property type="entry name" value="Ethylene receptor 1"/>
    <property type="match status" value="1"/>
</dbReference>
<keyword evidence="11" id="KW-0472">Membrane</keyword>
<evidence type="ECO:0000256" key="11">
    <source>
        <dbReference type="ARBA" id="ARBA00023136"/>
    </source>
</evidence>
<dbReference type="Gene3D" id="3.40.50.2300">
    <property type="match status" value="1"/>
</dbReference>
<evidence type="ECO:0000256" key="7">
    <source>
        <dbReference type="ARBA" id="ARBA00022741"/>
    </source>
</evidence>
<dbReference type="CDD" id="cd16922">
    <property type="entry name" value="HATPase_EvgS-ArcB-TorS-like"/>
    <property type="match status" value="1"/>
</dbReference>
<evidence type="ECO:0000259" key="15">
    <source>
        <dbReference type="PROSITE" id="PS50113"/>
    </source>
</evidence>
<dbReference type="Pfam" id="PF00512">
    <property type="entry name" value="HisKA"/>
    <property type="match status" value="1"/>
</dbReference>
<dbReference type="SMART" id="SM00387">
    <property type="entry name" value="HATPase_c"/>
    <property type="match status" value="1"/>
</dbReference>
<dbReference type="OrthoDB" id="9801651at2"/>
<dbReference type="InterPro" id="IPR003661">
    <property type="entry name" value="HisK_dim/P_dom"/>
</dbReference>
<evidence type="ECO:0000256" key="12">
    <source>
        <dbReference type="PROSITE-ProRule" id="PRU00169"/>
    </source>
</evidence>
<dbReference type="InterPro" id="IPR035965">
    <property type="entry name" value="PAS-like_dom_sf"/>
</dbReference>
<dbReference type="EMBL" id="SSHH01000001">
    <property type="protein sequence ID" value="TIX51121.1"/>
    <property type="molecule type" value="Genomic_DNA"/>
</dbReference>
<evidence type="ECO:0000256" key="8">
    <source>
        <dbReference type="ARBA" id="ARBA00022777"/>
    </source>
</evidence>
<evidence type="ECO:0000313" key="16">
    <source>
        <dbReference type="EMBL" id="TIX51121.1"/>
    </source>
</evidence>
<dbReference type="EC" id="2.7.13.3" evidence="3"/>
<feature type="domain" description="PAC" evidence="15">
    <location>
        <begin position="193"/>
        <end position="246"/>
    </location>
</feature>
<feature type="modified residue" description="4-aspartylphosphate" evidence="12">
    <location>
        <position position="573"/>
    </location>
</feature>
<feature type="domain" description="Histidine kinase" evidence="13">
    <location>
        <begin position="285"/>
        <end position="500"/>
    </location>
</feature>
<evidence type="ECO:0000256" key="10">
    <source>
        <dbReference type="ARBA" id="ARBA00022989"/>
    </source>
</evidence>
<dbReference type="InterPro" id="IPR036097">
    <property type="entry name" value="HisK_dim/P_sf"/>
</dbReference>
<gene>
    <name evidence="16" type="ORF">E5222_01170</name>
</gene>
<dbReference type="SUPFAM" id="SSF47384">
    <property type="entry name" value="Homodimeric domain of signal transducing histidine kinase"/>
    <property type="match status" value="1"/>
</dbReference>
<dbReference type="PROSITE" id="PS50109">
    <property type="entry name" value="HIS_KIN"/>
    <property type="match status" value="1"/>
</dbReference>
<dbReference type="CDD" id="cd17546">
    <property type="entry name" value="REC_hyHK_CKI1_RcsC-like"/>
    <property type="match status" value="1"/>
</dbReference>
<evidence type="ECO:0000256" key="4">
    <source>
        <dbReference type="ARBA" id="ARBA00022553"/>
    </source>
</evidence>
<dbReference type="InterPro" id="IPR001789">
    <property type="entry name" value="Sig_transdc_resp-reg_receiver"/>
</dbReference>
<dbReference type="InterPro" id="IPR003594">
    <property type="entry name" value="HATPase_dom"/>
</dbReference>
<dbReference type="InterPro" id="IPR000700">
    <property type="entry name" value="PAS-assoc_C"/>
</dbReference>
<evidence type="ECO:0000259" key="14">
    <source>
        <dbReference type="PROSITE" id="PS50110"/>
    </source>
</evidence>
<dbReference type="SMART" id="SM00448">
    <property type="entry name" value="REC"/>
    <property type="match status" value="1"/>
</dbReference>
<dbReference type="InterPro" id="IPR005467">
    <property type="entry name" value="His_kinase_dom"/>
</dbReference>
<dbReference type="InterPro" id="IPR036890">
    <property type="entry name" value="HATPase_C_sf"/>
</dbReference>
<proteinExistence type="predicted"/>
<dbReference type="Gene3D" id="3.30.450.20">
    <property type="entry name" value="PAS domain"/>
    <property type="match status" value="2"/>
</dbReference>
<dbReference type="InterPro" id="IPR004358">
    <property type="entry name" value="Sig_transdc_His_kin-like_C"/>
</dbReference>
<evidence type="ECO:0000256" key="6">
    <source>
        <dbReference type="ARBA" id="ARBA00022692"/>
    </source>
</evidence>
<dbReference type="Pfam" id="PF02518">
    <property type="entry name" value="HATPase_c"/>
    <property type="match status" value="1"/>
</dbReference>
<evidence type="ECO:0000313" key="17">
    <source>
        <dbReference type="Proteomes" id="UP000309389"/>
    </source>
</evidence>
<dbReference type="GO" id="GO:0005524">
    <property type="term" value="F:ATP binding"/>
    <property type="evidence" value="ECO:0007669"/>
    <property type="project" value="UniProtKB-KW"/>
</dbReference>
<keyword evidence="10" id="KW-1133">Transmembrane helix</keyword>
<dbReference type="Proteomes" id="UP000309389">
    <property type="component" value="Unassembled WGS sequence"/>
</dbReference>
<dbReference type="RefSeq" id="WP_136691734.1">
    <property type="nucleotide sequence ID" value="NZ_SSHH01000001.1"/>
</dbReference>
<dbReference type="SUPFAM" id="SSF55874">
    <property type="entry name" value="ATPase domain of HSP90 chaperone/DNA topoisomerase II/histidine kinase"/>
    <property type="match status" value="1"/>
</dbReference>
<dbReference type="Pfam" id="PF00072">
    <property type="entry name" value="Response_reg"/>
    <property type="match status" value="1"/>
</dbReference>
<dbReference type="Gene3D" id="1.10.287.130">
    <property type="match status" value="1"/>
</dbReference>
<evidence type="ECO:0000259" key="13">
    <source>
        <dbReference type="PROSITE" id="PS50109"/>
    </source>
</evidence>
<evidence type="ECO:0000256" key="1">
    <source>
        <dbReference type="ARBA" id="ARBA00000085"/>
    </source>
</evidence>
<keyword evidence="8" id="KW-0418">Kinase</keyword>
<dbReference type="SMART" id="SM00388">
    <property type="entry name" value="HisKA"/>
    <property type="match status" value="1"/>
</dbReference>
<dbReference type="PRINTS" id="PR00344">
    <property type="entry name" value="BCTRLSENSOR"/>
</dbReference>
<protein>
    <recommendedName>
        <fullName evidence="3">histidine kinase</fullName>
        <ecNumber evidence="3">2.7.13.3</ecNumber>
    </recommendedName>
</protein>
<evidence type="ECO:0000256" key="3">
    <source>
        <dbReference type="ARBA" id="ARBA00012438"/>
    </source>
</evidence>
<dbReference type="GO" id="GO:0009927">
    <property type="term" value="F:histidine phosphotransfer kinase activity"/>
    <property type="evidence" value="ECO:0007669"/>
    <property type="project" value="TreeGrafter"/>
</dbReference>
<evidence type="ECO:0000256" key="2">
    <source>
        <dbReference type="ARBA" id="ARBA00004370"/>
    </source>
</evidence>
<name>A0A4T3F312_9SPHN</name>
<comment type="catalytic activity">
    <reaction evidence="1">
        <text>ATP + protein L-histidine = ADP + protein N-phospho-L-histidine.</text>
        <dbReference type="EC" id="2.7.13.3"/>
    </reaction>
</comment>
<dbReference type="GO" id="GO:0005886">
    <property type="term" value="C:plasma membrane"/>
    <property type="evidence" value="ECO:0007669"/>
    <property type="project" value="TreeGrafter"/>
</dbReference>
<dbReference type="PANTHER" id="PTHR43047">
    <property type="entry name" value="TWO-COMPONENT HISTIDINE PROTEIN KINASE"/>
    <property type="match status" value="1"/>
</dbReference>